<reference evidence="2 3" key="1">
    <citation type="journal article" date="2017" name="Biotechnol. Biofuels">
        <title>Differential beta-glucosidase expression as a function of carbon source availability in Talaromyces amestolkiae: a genomic and proteomic approach.</title>
        <authorList>
            <person name="de Eugenio L.I."/>
            <person name="Mendez-Liter J.A."/>
            <person name="Nieto-Dominguez M."/>
            <person name="Alonso L."/>
            <person name="Gil-Munoz J."/>
            <person name="Barriuso J."/>
            <person name="Prieto A."/>
            <person name="Martinez M.J."/>
        </authorList>
    </citation>
    <scope>NUCLEOTIDE SEQUENCE [LARGE SCALE GENOMIC DNA]</scope>
    <source>
        <strain evidence="2 3">CIB</strain>
    </source>
</reference>
<dbReference type="InterPro" id="IPR036237">
    <property type="entry name" value="Xyl_isomerase-like_sf"/>
</dbReference>
<protein>
    <recommendedName>
        <fullName evidence="1">Xylose isomerase-like TIM barrel domain-containing protein</fullName>
    </recommendedName>
</protein>
<dbReference type="SUPFAM" id="SSF51658">
    <property type="entry name" value="Xylose isomerase-like"/>
    <property type="match status" value="1"/>
</dbReference>
<dbReference type="GeneID" id="63795937"/>
<evidence type="ECO:0000313" key="2">
    <source>
        <dbReference type="EMBL" id="RAO70709.1"/>
    </source>
</evidence>
<dbReference type="OrthoDB" id="5360893at2759"/>
<proteinExistence type="predicted"/>
<dbReference type="InterPro" id="IPR050312">
    <property type="entry name" value="IolE/XylAMocC-like"/>
</dbReference>
<dbReference type="Pfam" id="PF01261">
    <property type="entry name" value="AP_endonuc_2"/>
    <property type="match status" value="1"/>
</dbReference>
<organism evidence="2 3">
    <name type="scientific">Talaromyces amestolkiae</name>
    <dbReference type="NCBI Taxonomy" id="1196081"/>
    <lineage>
        <taxon>Eukaryota</taxon>
        <taxon>Fungi</taxon>
        <taxon>Dikarya</taxon>
        <taxon>Ascomycota</taxon>
        <taxon>Pezizomycotina</taxon>
        <taxon>Eurotiomycetes</taxon>
        <taxon>Eurotiomycetidae</taxon>
        <taxon>Eurotiales</taxon>
        <taxon>Trichocomaceae</taxon>
        <taxon>Talaromyces</taxon>
        <taxon>Talaromyces sect. Talaromyces</taxon>
    </lineage>
</organism>
<sequence>MQCAPAISTMSLGRAWVHDMPGKLQQAAEAGFEGIELFYEDLEYFAKSYGVNRTHEENLIDAAAEIRRLCDLYRLTIINLQPFGFYGGLLDREEHKRRIQEIKFWFRLVKILRTDLIHIPSNFLPKEELSDDMELLVRDLTELADLGLQERPPVRFAFESLCWGTYVDTWEQSWEVVERVNRINFGCCLDTFNIAGRIWADPASPSGKTPDADTVLKASLNRMRATVDIKRVFFIQLVDAERMEAPLVEGHPWHVESQPPRMSWSRNARLFAYEADRGGYLPVADIARTILKDLGYKGWVSMELFSRTMADPNPSVPADHAKRGIASWEKLRADILDSDGPSHQIAGRL</sequence>
<dbReference type="EMBL" id="MIKG01000013">
    <property type="protein sequence ID" value="RAO70709.1"/>
    <property type="molecule type" value="Genomic_DNA"/>
</dbReference>
<comment type="caution">
    <text evidence="2">The sequence shown here is derived from an EMBL/GenBank/DDBJ whole genome shotgun (WGS) entry which is preliminary data.</text>
</comment>
<dbReference type="Proteomes" id="UP000249363">
    <property type="component" value="Unassembled WGS sequence"/>
</dbReference>
<dbReference type="InterPro" id="IPR013022">
    <property type="entry name" value="Xyl_isomerase-like_TIM-brl"/>
</dbReference>
<feature type="domain" description="Xylose isomerase-like TIM barrel" evidence="1">
    <location>
        <begin position="24"/>
        <end position="316"/>
    </location>
</feature>
<dbReference type="PANTHER" id="PTHR12110">
    <property type="entry name" value="HYDROXYPYRUVATE ISOMERASE"/>
    <property type="match status" value="1"/>
</dbReference>
<evidence type="ECO:0000259" key="1">
    <source>
        <dbReference type="Pfam" id="PF01261"/>
    </source>
</evidence>
<keyword evidence="3" id="KW-1185">Reference proteome</keyword>
<gene>
    <name evidence="2" type="ORF">BHQ10_006721</name>
</gene>
<dbReference type="Gene3D" id="3.20.20.150">
    <property type="entry name" value="Divalent-metal-dependent TIM barrel enzymes"/>
    <property type="match status" value="1"/>
</dbReference>
<evidence type="ECO:0000313" key="3">
    <source>
        <dbReference type="Proteomes" id="UP000249363"/>
    </source>
</evidence>
<dbReference type="PANTHER" id="PTHR12110:SF57">
    <property type="entry name" value="DIOXYGENASE, PUTATIVE-RELATED"/>
    <property type="match status" value="1"/>
</dbReference>
<accession>A0A364L4G9</accession>
<name>A0A364L4G9_TALAM</name>
<dbReference type="RefSeq" id="XP_040735225.1">
    <property type="nucleotide sequence ID" value="XM_040879339.1"/>
</dbReference>
<dbReference type="AlphaFoldDB" id="A0A364L4G9"/>
<dbReference type="STRING" id="1196081.A0A364L4G9"/>